<dbReference type="OrthoDB" id="409122at2759"/>
<dbReference type="InterPro" id="IPR023828">
    <property type="entry name" value="Peptidase_S8_Ser-AS"/>
</dbReference>
<dbReference type="CDD" id="cd04056">
    <property type="entry name" value="Peptidases_S53"/>
    <property type="match status" value="1"/>
</dbReference>
<dbReference type="GO" id="GO:0005576">
    <property type="term" value="C:extracellular region"/>
    <property type="evidence" value="ECO:0007669"/>
    <property type="project" value="UniProtKB-SubCell"/>
</dbReference>
<dbReference type="GO" id="GO:0004252">
    <property type="term" value="F:serine-type endopeptidase activity"/>
    <property type="evidence" value="ECO:0007669"/>
    <property type="project" value="UniProtKB-UniRule"/>
</dbReference>
<evidence type="ECO:0000256" key="7">
    <source>
        <dbReference type="ARBA" id="ARBA00022723"/>
    </source>
</evidence>
<evidence type="ECO:0000313" key="18">
    <source>
        <dbReference type="EMBL" id="GAA98763.1"/>
    </source>
</evidence>
<dbReference type="SMART" id="SM00944">
    <property type="entry name" value="Pro-kuma_activ"/>
    <property type="match status" value="1"/>
</dbReference>
<dbReference type="Proteomes" id="UP000009131">
    <property type="component" value="Unassembled WGS sequence"/>
</dbReference>
<dbReference type="GO" id="GO:0046872">
    <property type="term" value="F:metal ion binding"/>
    <property type="evidence" value="ECO:0007669"/>
    <property type="project" value="UniProtKB-UniRule"/>
</dbReference>
<evidence type="ECO:0000256" key="12">
    <source>
        <dbReference type="ARBA" id="ARBA00023026"/>
    </source>
</evidence>
<feature type="chain" id="PRO_5012294049" description="tripeptidyl-peptidase II" evidence="16">
    <location>
        <begin position="16"/>
        <end position="566"/>
    </location>
</feature>
<evidence type="ECO:0000256" key="11">
    <source>
        <dbReference type="ARBA" id="ARBA00022837"/>
    </source>
</evidence>
<protein>
    <recommendedName>
        <fullName evidence="4">tripeptidyl-peptidase II</fullName>
        <ecNumber evidence="4">3.4.14.10</ecNumber>
    </recommendedName>
</protein>
<keyword evidence="6 15" id="KW-0645">Protease</keyword>
<comment type="subcellular location">
    <subcellularLocation>
        <location evidence="3">Secreted</location>
        <location evidence="3">Extracellular space</location>
    </subcellularLocation>
</comment>
<dbReference type="InterPro" id="IPR050819">
    <property type="entry name" value="Tripeptidyl-peptidase_I"/>
</dbReference>
<evidence type="ECO:0000256" key="15">
    <source>
        <dbReference type="PROSITE-ProRule" id="PRU01032"/>
    </source>
</evidence>
<dbReference type="Pfam" id="PF00082">
    <property type="entry name" value="Peptidase_S8"/>
    <property type="match status" value="1"/>
</dbReference>
<evidence type="ECO:0000256" key="5">
    <source>
        <dbReference type="ARBA" id="ARBA00022525"/>
    </source>
</evidence>
<dbReference type="GO" id="GO:0008240">
    <property type="term" value="F:tripeptidyl-peptidase activity"/>
    <property type="evidence" value="ECO:0007669"/>
    <property type="project" value="UniProtKB-EC"/>
</dbReference>
<keyword evidence="11 15" id="KW-0106">Calcium</keyword>
<evidence type="ECO:0000256" key="2">
    <source>
        <dbReference type="ARBA" id="ARBA00002451"/>
    </source>
</evidence>
<dbReference type="EMBL" id="BABT02000164">
    <property type="protein sequence ID" value="GAA98763.1"/>
    <property type="molecule type" value="Genomic_DNA"/>
</dbReference>
<feature type="binding site" evidence="15">
    <location>
        <position position="543"/>
    </location>
    <ligand>
        <name>Ca(2+)</name>
        <dbReference type="ChEBI" id="CHEBI:29108"/>
    </ligand>
</feature>
<feature type="active site" description="Charge relay system" evidence="15">
    <location>
        <position position="260"/>
    </location>
</feature>
<evidence type="ECO:0000256" key="4">
    <source>
        <dbReference type="ARBA" id="ARBA00012462"/>
    </source>
</evidence>
<keyword evidence="19" id="KW-1185">Reference proteome</keyword>
<dbReference type="MEROPS" id="S53.010"/>
<feature type="active site" description="Charge relay system" evidence="15">
    <location>
        <position position="482"/>
    </location>
</feature>
<evidence type="ECO:0000256" key="16">
    <source>
        <dbReference type="SAM" id="SignalP"/>
    </source>
</evidence>
<keyword evidence="5" id="KW-0964">Secreted</keyword>
<dbReference type="PANTHER" id="PTHR14218">
    <property type="entry name" value="PROTEASE S8 TRIPEPTIDYL PEPTIDASE I CLN2"/>
    <property type="match status" value="1"/>
</dbReference>
<comment type="function">
    <text evidence="2">Secreted tripeptidyl-peptidase which degrades proteins at acidic pHs and is involved in virulence.</text>
</comment>
<feature type="binding site" evidence="15">
    <location>
        <position position="524"/>
    </location>
    <ligand>
        <name>Ca(2+)</name>
        <dbReference type="ChEBI" id="CHEBI:29108"/>
    </ligand>
</feature>
<dbReference type="PROSITE" id="PS51695">
    <property type="entry name" value="SEDOLISIN"/>
    <property type="match status" value="1"/>
</dbReference>
<dbReference type="InterPro" id="IPR030400">
    <property type="entry name" value="Sedolisin_dom"/>
</dbReference>
<dbReference type="FunFam" id="3.40.50.200:FF:000015">
    <property type="entry name" value="Tripeptidyl peptidase A"/>
    <property type="match status" value="1"/>
</dbReference>
<dbReference type="Pfam" id="PF09286">
    <property type="entry name" value="Pro-kuma_activ"/>
    <property type="match status" value="1"/>
</dbReference>
<dbReference type="SUPFAM" id="SSF52743">
    <property type="entry name" value="Subtilisin-like"/>
    <property type="match status" value="1"/>
</dbReference>
<dbReference type="OMA" id="WFPKLKD"/>
<dbReference type="Gene3D" id="3.40.50.200">
    <property type="entry name" value="Peptidase S8/S53 domain"/>
    <property type="match status" value="1"/>
</dbReference>
<dbReference type="GO" id="GO:0006508">
    <property type="term" value="P:proteolysis"/>
    <property type="evidence" value="ECO:0007669"/>
    <property type="project" value="UniProtKB-KW"/>
</dbReference>
<keyword evidence="7 15" id="KW-0479">Metal-binding</keyword>
<name>G7E7F3_MIXOS</name>
<reference evidence="18 19" key="2">
    <citation type="journal article" date="2012" name="Open Biol.">
        <title>Characteristics of nucleosomes and linker DNA regions on the genome of the basidiomycete Mixia osmundae revealed by mono- and dinucleosome mapping.</title>
        <authorList>
            <person name="Nishida H."/>
            <person name="Kondo S."/>
            <person name="Matsumoto T."/>
            <person name="Suzuki Y."/>
            <person name="Yoshikawa H."/>
            <person name="Taylor T.D."/>
            <person name="Sugiyama J."/>
        </authorList>
    </citation>
    <scope>NUCLEOTIDE SEQUENCE [LARGE SCALE GENOMIC DNA]</scope>
    <source>
        <strain evidence="19">CBS 9802 / IAM 14324 / JCM 22182 / KY 12970</strain>
    </source>
</reference>
<keyword evidence="12" id="KW-0843">Virulence</keyword>
<dbReference type="InterPro" id="IPR000209">
    <property type="entry name" value="Peptidase_S8/S53_dom"/>
</dbReference>
<dbReference type="AlphaFoldDB" id="G7E7F3"/>
<evidence type="ECO:0000256" key="1">
    <source>
        <dbReference type="ARBA" id="ARBA00001910"/>
    </source>
</evidence>
<evidence type="ECO:0000256" key="3">
    <source>
        <dbReference type="ARBA" id="ARBA00004239"/>
    </source>
</evidence>
<accession>G7E7F3</accession>
<keyword evidence="10 15" id="KW-0720">Serine protease</keyword>
<dbReference type="SUPFAM" id="SSF54897">
    <property type="entry name" value="Protease propeptides/inhibitors"/>
    <property type="match status" value="1"/>
</dbReference>
<dbReference type="EC" id="3.4.14.10" evidence="4"/>
<evidence type="ECO:0000256" key="14">
    <source>
        <dbReference type="ARBA" id="ARBA00023180"/>
    </source>
</evidence>
<dbReference type="InterPro" id="IPR036852">
    <property type="entry name" value="Peptidase_S8/S53_dom_sf"/>
</dbReference>
<proteinExistence type="predicted"/>
<evidence type="ECO:0000256" key="10">
    <source>
        <dbReference type="ARBA" id="ARBA00022825"/>
    </source>
</evidence>
<keyword evidence="14" id="KW-0325">Glycoprotein</keyword>
<dbReference type="eggNOG" id="ENOG502QR6D">
    <property type="taxonomic scope" value="Eukaryota"/>
</dbReference>
<gene>
    <name evidence="18" type="primary">Mo05451</name>
    <name evidence="18" type="ORF">E5Q_05451</name>
</gene>
<evidence type="ECO:0000256" key="9">
    <source>
        <dbReference type="ARBA" id="ARBA00022801"/>
    </source>
</evidence>
<dbReference type="CDD" id="cd11377">
    <property type="entry name" value="Pro-peptidase_S53"/>
    <property type="match status" value="1"/>
</dbReference>
<sequence>MRFGTLALSFVVVGASPLQRRTELVSFDPHPIPQGWERGELAPDSHTVPLRIGLTHGNFAELEIQLAQVSDPLHEKYGQHLSREQVHALLAPKPDTLALVKEWLASHEIMDEHLSSSPAGDYISVRLPVRKVEEMLDTRYHRYHKASQSLVRTHDYKLPHYLHEHISVITPTNYLHSIKAKKSTVRHVSTLSGFTIPKSFSWPFSLPNFGTPDVSKVCNTSAVTNVCLPGYKYPVVQIAGGPNQQTPDTPAQLAAFTDLEANLDSQTIGGFDFPTPLTVYSTGGEPPFIPDDNTGTDNSDEPYGSWASYFLGLSSPPQVVSTSYGDDEQNVPLAYAKQVCSQFAAIGARGTTLFFASGDSGVESDGPYCTVNDGSGRTAFLPSFPPTCPYITTVGATKNFAPEVAAYDPANGFYSGAGLSNYFAAPSYQKLAVDGYFAQAGNIYAGKNLYNRSGRAYPDISAQGQSFLIYWDGQQNLVDGTSASTPTAAAIFALINDRLIVAGRPVLGFANPLIYSLLAPGFNDITSGASVGCGTQGFPAKIGWDLVTGFGTPDFSKLSALLGLFI</sequence>
<keyword evidence="9 15" id="KW-0378">Hydrolase</keyword>
<organism evidence="18 19">
    <name type="scientific">Mixia osmundae (strain CBS 9802 / IAM 14324 / JCM 22182 / KY 12970)</name>
    <dbReference type="NCBI Taxonomy" id="764103"/>
    <lineage>
        <taxon>Eukaryota</taxon>
        <taxon>Fungi</taxon>
        <taxon>Dikarya</taxon>
        <taxon>Basidiomycota</taxon>
        <taxon>Pucciniomycotina</taxon>
        <taxon>Mixiomycetes</taxon>
        <taxon>Mixiales</taxon>
        <taxon>Mixiaceae</taxon>
        <taxon>Mixia</taxon>
    </lineage>
</organism>
<evidence type="ECO:0000259" key="17">
    <source>
        <dbReference type="PROSITE" id="PS51695"/>
    </source>
</evidence>
<feature type="domain" description="Peptidase S53" evidence="17">
    <location>
        <begin position="168"/>
        <end position="565"/>
    </location>
</feature>
<comment type="cofactor">
    <cofactor evidence="15">
        <name>Ca(2+)</name>
        <dbReference type="ChEBI" id="CHEBI:29108"/>
    </cofactor>
    <text evidence="15">Binds 1 Ca(2+) ion per subunit.</text>
</comment>
<feature type="active site" description="Charge relay system" evidence="15">
    <location>
        <position position="264"/>
    </location>
</feature>
<dbReference type="InParanoid" id="G7E7F3"/>
<evidence type="ECO:0000313" key="19">
    <source>
        <dbReference type="Proteomes" id="UP000009131"/>
    </source>
</evidence>
<keyword evidence="8 16" id="KW-0732">Signal</keyword>
<keyword evidence="13" id="KW-0865">Zymogen</keyword>
<dbReference type="HOGENOM" id="CLU_013783_3_0_1"/>
<feature type="binding site" evidence="15">
    <location>
        <position position="545"/>
    </location>
    <ligand>
        <name>Ca(2+)</name>
        <dbReference type="ChEBI" id="CHEBI:29108"/>
    </ligand>
</feature>
<comment type="catalytic activity">
    <reaction evidence="1">
        <text>Release of an N-terminal tripeptide from a polypeptide.</text>
        <dbReference type="EC" id="3.4.14.10"/>
    </reaction>
</comment>
<dbReference type="PROSITE" id="PS00138">
    <property type="entry name" value="SUBTILASE_SER"/>
    <property type="match status" value="1"/>
</dbReference>
<comment type="caution">
    <text evidence="18">The sequence shown here is derived from an EMBL/GenBank/DDBJ whole genome shotgun (WGS) entry which is preliminary data.</text>
</comment>
<evidence type="ECO:0000256" key="8">
    <source>
        <dbReference type="ARBA" id="ARBA00022729"/>
    </source>
</evidence>
<dbReference type="InterPro" id="IPR015366">
    <property type="entry name" value="S53_propep"/>
</dbReference>
<dbReference type="PANTHER" id="PTHR14218:SF15">
    <property type="entry name" value="TRIPEPTIDYL-PEPTIDASE 1"/>
    <property type="match status" value="1"/>
</dbReference>
<feature type="binding site" evidence="15">
    <location>
        <position position="525"/>
    </location>
    <ligand>
        <name>Ca(2+)</name>
        <dbReference type="ChEBI" id="CHEBI:29108"/>
    </ligand>
</feature>
<reference evidence="18 19" key="1">
    <citation type="journal article" date="2011" name="J. Gen. Appl. Microbiol.">
        <title>Draft genome sequencing of the enigmatic basidiomycete Mixia osmundae.</title>
        <authorList>
            <person name="Nishida H."/>
            <person name="Nagatsuka Y."/>
            <person name="Sugiyama J."/>
        </authorList>
    </citation>
    <scope>NUCLEOTIDE SEQUENCE [LARGE SCALE GENOMIC DNA]</scope>
    <source>
        <strain evidence="19">CBS 9802 / IAM 14324 / JCM 22182 / KY 12970</strain>
    </source>
</reference>
<evidence type="ECO:0000256" key="6">
    <source>
        <dbReference type="ARBA" id="ARBA00022670"/>
    </source>
</evidence>
<evidence type="ECO:0000256" key="13">
    <source>
        <dbReference type="ARBA" id="ARBA00023145"/>
    </source>
</evidence>
<feature type="signal peptide" evidence="16">
    <location>
        <begin position="1"/>
        <end position="15"/>
    </location>
</feature>
<dbReference type="STRING" id="764103.G7E7F3"/>
<dbReference type="RefSeq" id="XP_014567505.1">
    <property type="nucleotide sequence ID" value="XM_014712019.1"/>
</dbReference>